<name>A0A382VIH1_9ZZZZ</name>
<gene>
    <name evidence="2" type="ORF">METZ01_LOCUS399163</name>
</gene>
<accession>A0A382VIH1</accession>
<dbReference type="InterPro" id="IPR001789">
    <property type="entry name" value="Sig_transdc_resp-reg_receiver"/>
</dbReference>
<dbReference type="AlphaFoldDB" id="A0A382VIH1"/>
<sequence>MASKRDDVSPSEDKDLSLFDDELLFADEDDELIFADETDQAQDAEDSSLLPWKVLIVDDEEEVHNVTRLALNDFEFEDRKLDFISAFSSLEAKKRVEENGDIALILLDVVMETEDAGLKFVEDLRQGEQANSMIRIVLRTGQPGYAPEESIIMDYDINDYKAKTELTTQKLFTTVIAALRSYRDLQKLEEQRREIEDIAVAAARFVPTDILRFLQKDSIVDVGLGDQTQCEMTVLFSDVRNFTLLSENMT</sequence>
<dbReference type="InterPro" id="IPR011006">
    <property type="entry name" value="CheY-like_superfamily"/>
</dbReference>
<dbReference type="Gene3D" id="3.40.50.2300">
    <property type="match status" value="1"/>
</dbReference>
<feature type="non-terminal residue" evidence="2">
    <location>
        <position position="250"/>
    </location>
</feature>
<reference evidence="2" key="1">
    <citation type="submission" date="2018-05" db="EMBL/GenBank/DDBJ databases">
        <authorList>
            <person name="Lanie J.A."/>
            <person name="Ng W.-L."/>
            <person name="Kazmierczak K.M."/>
            <person name="Andrzejewski T.M."/>
            <person name="Davidsen T.M."/>
            <person name="Wayne K.J."/>
            <person name="Tettelin H."/>
            <person name="Glass J.I."/>
            <person name="Rusch D."/>
            <person name="Podicherti R."/>
            <person name="Tsui H.-C.T."/>
            <person name="Winkler M.E."/>
        </authorList>
    </citation>
    <scope>NUCLEOTIDE SEQUENCE</scope>
</reference>
<protein>
    <recommendedName>
        <fullName evidence="1">Response regulatory domain-containing protein</fullName>
    </recommendedName>
</protein>
<dbReference type="EMBL" id="UINC01152230">
    <property type="protein sequence ID" value="SVD46309.1"/>
    <property type="molecule type" value="Genomic_DNA"/>
</dbReference>
<feature type="domain" description="Response regulatory" evidence="1">
    <location>
        <begin position="53"/>
        <end position="178"/>
    </location>
</feature>
<organism evidence="2">
    <name type="scientific">marine metagenome</name>
    <dbReference type="NCBI Taxonomy" id="408172"/>
    <lineage>
        <taxon>unclassified sequences</taxon>
        <taxon>metagenomes</taxon>
        <taxon>ecological metagenomes</taxon>
    </lineage>
</organism>
<dbReference type="SUPFAM" id="SSF52172">
    <property type="entry name" value="CheY-like"/>
    <property type="match status" value="1"/>
</dbReference>
<evidence type="ECO:0000313" key="2">
    <source>
        <dbReference type="EMBL" id="SVD46309.1"/>
    </source>
</evidence>
<dbReference type="GO" id="GO:0000160">
    <property type="term" value="P:phosphorelay signal transduction system"/>
    <property type="evidence" value="ECO:0007669"/>
    <property type="project" value="InterPro"/>
</dbReference>
<dbReference type="PROSITE" id="PS50110">
    <property type="entry name" value="RESPONSE_REGULATORY"/>
    <property type="match status" value="1"/>
</dbReference>
<proteinExistence type="predicted"/>
<evidence type="ECO:0000259" key="1">
    <source>
        <dbReference type="PROSITE" id="PS50110"/>
    </source>
</evidence>